<dbReference type="PANTHER" id="PTHR14241">
    <property type="entry name" value="INTERFERON-INDUCED PROTEIN 44"/>
    <property type="match status" value="1"/>
</dbReference>
<dbReference type="OrthoDB" id="25620at2759"/>
<dbReference type="OMA" id="HILQYAN"/>
<dbReference type="PANTHER" id="PTHR14241:SF28">
    <property type="entry name" value="INTERFERON-INDUCED PROTEIN 44-LIKE"/>
    <property type="match status" value="1"/>
</dbReference>
<organism evidence="1 2">
    <name type="scientific">Dicentrarchus labrax</name>
    <name type="common">European seabass</name>
    <name type="synonym">Morone labrax</name>
    <dbReference type="NCBI Taxonomy" id="13489"/>
    <lineage>
        <taxon>Eukaryota</taxon>
        <taxon>Metazoa</taxon>
        <taxon>Chordata</taxon>
        <taxon>Craniata</taxon>
        <taxon>Vertebrata</taxon>
        <taxon>Euteleostomi</taxon>
        <taxon>Actinopterygii</taxon>
        <taxon>Neopterygii</taxon>
        <taxon>Teleostei</taxon>
        <taxon>Neoteleostei</taxon>
        <taxon>Acanthomorphata</taxon>
        <taxon>Eupercaria</taxon>
        <taxon>Moronidae</taxon>
        <taxon>Dicentrarchus</taxon>
    </lineage>
</organism>
<dbReference type="Proteomes" id="UP000694389">
    <property type="component" value="Unassembled WGS sequence"/>
</dbReference>
<dbReference type="GO" id="GO:0006955">
    <property type="term" value="P:immune response"/>
    <property type="evidence" value="ECO:0007669"/>
    <property type="project" value="TreeGrafter"/>
</dbReference>
<dbReference type="GeneID" id="127350341"/>
<keyword evidence="2" id="KW-1185">Reference proteome</keyword>
<proteinExistence type="predicted"/>
<reference evidence="1" key="1">
    <citation type="submission" date="2025-08" db="UniProtKB">
        <authorList>
            <consortium name="Ensembl"/>
        </authorList>
    </citation>
    <scope>IDENTIFICATION</scope>
</reference>
<name>A0A8C4HLP2_DICLA</name>
<dbReference type="InterPro" id="IPR027417">
    <property type="entry name" value="P-loop_NTPase"/>
</dbReference>
<evidence type="ECO:0008006" key="3">
    <source>
        <dbReference type="Google" id="ProtNLM"/>
    </source>
</evidence>
<dbReference type="Ensembl" id="ENSDLAT00005047616.2">
    <property type="protein sequence ID" value="ENSDLAP00005044609.1"/>
    <property type="gene ID" value="ENSDLAG00005019782.2"/>
</dbReference>
<reference evidence="1" key="2">
    <citation type="submission" date="2025-09" db="UniProtKB">
        <authorList>
            <consortium name="Ensembl"/>
        </authorList>
    </citation>
    <scope>IDENTIFICATION</scope>
</reference>
<dbReference type="CTD" id="100538089"/>
<evidence type="ECO:0000313" key="2">
    <source>
        <dbReference type="Proteomes" id="UP000694389"/>
    </source>
</evidence>
<dbReference type="SUPFAM" id="SSF52540">
    <property type="entry name" value="P-loop containing nucleoside triphosphate hydrolases"/>
    <property type="match status" value="1"/>
</dbReference>
<dbReference type="GeneTree" id="ENSGT00940000165866"/>
<dbReference type="Gene3D" id="3.40.50.300">
    <property type="entry name" value="P-loop containing nucleotide triphosphate hydrolases"/>
    <property type="match status" value="1"/>
</dbReference>
<gene>
    <name evidence="1" type="primary">ifi44g</name>
</gene>
<dbReference type="AlphaFoldDB" id="A0A8C4HLP2"/>
<protein>
    <recommendedName>
        <fullName evidence="3">Interferon-induced protein 44-like</fullName>
    </recommendedName>
</protein>
<sequence length="374" mass="40671">MEERNKYTFGLSSSSGGFSFGNVSTRPFGGSVAQPATSTTAGTIDDLGTVTTVTSAETKSLFALPGRDLSGVFSNRKKTSKSAARPELKSQWRDVKWTEEQKTSLMKTVSSYKPSCEEVTQARILLLGPVSSGKSSFISSVQSVFSGRVTNRAMVGSSSTSFTKKLQSFKIRDQKGEDPNGLVLCDVMGLGDGEMTGLTLHDILSVIKGHVPEGHKFSPDQPVRSETVGYVKRPSLKDKIHCVAFVLNASKVLTYPTGLSTTFQQLREHISDLGVHQVALLTHIDQICKDTAKDVSQVYKSLLIQETMKKAGALLGMSTSYIVPVKNYSSELDLDVNTDVLLLSAVDHILQYADLYFQDSTPQHTGLKLDKIEV</sequence>
<accession>A0A8C4HLP2</accession>
<dbReference type="RefSeq" id="XP_051232809.1">
    <property type="nucleotide sequence ID" value="XM_051376849.1"/>
</dbReference>
<evidence type="ECO:0000313" key="1">
    <source>
        <dbReference type="Ensembl" id="ENSDLAP00005044609.1"/>
    </source>
</evidence>